<dbReference type="PATRIC" id="fig|861299.3.peg.525"/>
<dbReference type="RefSeq" id="WP_025409595.1">
    <property type="nucleotide sequence ID" value="NZ_CP007128.1"/>
</dbReference>
<comment type="catalytic activity">
    <reaction evidence="1 5 6">
        <text>[protein]-peptidylproline (omega=180) = [protein]-peptidylproline (omega=0)</text>
        <dbReference type="Rhea" id="RHEA:16237"/>
        <dbReference type="Rhea" id="RHEA-COMP:10747"/>
        <dbReference type="Rhea" id="RHEA-COMP:10748"/>
        <dbReference type="ChEBI" id="CHEBI:83833"/>
        <dbReference type="ChEBI" id="CHEBI:83834"/>
        <dbReference type="EC" id="5.2.1.8"/>
    </reaction>
</comment>
<dbReference type="GO" id="GO:0003755">
    <property type="term" value="F:peptidyl-prolyl cis-trans isomerase activity"/>
    <property type="evidence" value="ECO:0007669"/>
    <property type="project" value="UniProtKB-UniRule"/>
</dbReference>
<dbReference type="PANTHER" id="PTHR43811:SF19">
    <property type="entry name" value="39 KDA FK506-BINDING NUCLEAR PROTEIN"/>
    <property type="match status" value="1"/>
</dbReference>
<dbReference type="InterPro" id="IPR046357">
    <property type="entry name" value="PPIase_dom_sf"/>
</dbReference>
<dbReference type="PANTHER" id="PTHR43811">
    <property type="entry name" value="FKBP-TYPE PEPTIDYL-PROLYL CIS-TRANS ISOMERASE FKPA"/>
    <property type="match status" value="1"/>
</dbReference>
<sequence>MLLVFTLACTSEGGDSAKTPPPPGNPDPTQNTYAPQLGVALPAFYKTQRGTYYQDVAVGTGIASIPGRKVKVRYTGWLPNGTKFDAGEIDFTPGAGEVIVGWDDGIVGMKVGGKRKLVIPASLGYGAQGAPPDIPPNSVLVFDVELLSVA</sequence>
<dbReference type="EMBL" id="CP007128">
    <property type="protein sequence ID" value="AHG88050.1"/>
    <property type="molecule type" value="Genomic_DNA"/>
</dbReference>
<dbReference type="KEGG" id="gba:J421_0513"/>
<gene>
    <name evidence="9" type="ORF">J421_0513</name>
</gene>
<evidence type="ECO:0000256" key="3">
    <source>
        <dbReference type="ARBA" id="ARBA00023110"/>
    </source>
</evidence>
<name>W0RCK2_9BACT</name>
<dbReference type="SUPFAM" id="SSF54534">
    <property type="entry name" value="FKBP-like"/>
    <property type="match status" value="1"/>
</dbReference>
<dbReference type="PROSITE" id="PS50059">
    <property type="entry name" value="FKBP_PPIASE"/>
    <property type="match status" value="1"/>
</dbReference>
<dbReference type="Proteomes" id="UP000019151">
    <property type="component" value="Chromosome"/>
</dbReference>
<keyword evidence="10" id="KW-1185">Reference proteome</keyword>
<evidence type="ECO:0000256" key="6">
    <source>
        <dbReference type="RuleBase" id="RU003915"/>
    </source>
</evidence>
<evidence type="ECO:0000256" key="2">
    <source>
        <dbReference type="ARBA" id="ARBA00006577"/>
    </source>
</evidence>
<feature type="domain" description="PPIase FKBP-type" evidence="8">
    <location>
        <begin position="67"/>
        <end position="150"/>
    </location>
</feature>
<protein>
    <recommendedName>
        <fullName evidence="6">Peptidyl-prolyl cis-trans isomerase</fullName>
        <ecNumber evidence="6">5.2.1.8</ecNumber>
    </recommendedName>
</protein>
<dbReference type="AlphaFoldDB" id="W0RCK2"/>
<evidence type="ECO:0000256" key="5">
    <source>
        <dbReference type="PROSITE-ProRule" id="PRU00277"/>
    </source>
</evidence>
<organism evidence="9 10">
    <name type="scientific">Gemmatirosa kalamazoonensis</name>
    <dbReference type="NCBI Taxonomy" id="861299"/>
    <lineage>
        <taxon>Bacteria</taxon>
        <taxon>Pseudomonadati</taxon>
        <taxon>Gemmatimonadota</taxon>
        <taxon>Gemmatimonadia</taxon>
        <taxon>Gemmatimonadales</taxon>
        <taxon>Gemmatimonadaceae</taxon>
        <taxon>Gemmatirosa</taxon>
    </lineage>
</organism>
<dbReference type="Gene3D" id="3.10.50.40">
    <property type="match status" value="1"/>
</dbReference>
<dbReference type="InterPro" id="IPR001179">
    <property type="entry name" value="PPIase_FKBP_dom"/>
</dbReference>
<evidence type="ECO:0000256" key="7">
    <source>
        <dbReference type="SAM" id="MobiDB-lite"/>
    </source>
</evidence>
<evidence type="ECO:0000313" key="9">
    <source>
        <dbReference type="EMBL" id="AHG88050.1"/>
    </source>
</evidence>
<feature type="region of interest" description="Disordered" evidence="7">
    <location>
        <begin position="10"/>
        <end position="33"/>
    </location>
</feature>
<dbReference type="FunFam" id="3.10.50.40:FF:000006">
    <property type="entry name" value="Peptidyl-prolyl cis-trans isomerase"/>
    <property type="match status" value="1"/>
</dbReference>
<reference evidence="9 10" key="1">
    <citation type="journal article" date="2014" name="Genome Announc.">
        <title>Genome Sequence and Methylome of Soil Bacterium Gemmatirosa kalamazoonensis KBS708T, a Member of the Rarely Cultivated Gemmatimonadetes Phylum.</title>
        <authorList>
            <person name="Debruyn J.M."/>
            <person name="Radosevich M."/>
            <person name="Wommack K.E."/>
            <person name="Polson S.W."/>
            <person name="Hauser L.J."/>
            <person name="Fawaz M.N."/>
            <person name="Korlach J."/>
            <person name="Tsai Y.C."/>
        </authorList>
    </citation>
    <scope>NUCLEOTIDE SEQUENCE [LARGE SCALE GENOMIC DNA]</scope>
    <source>
        <strain evidence="9 10">KBS708</strain>
    </source>
</reference>
<evidence type="ECO:0000259" key="8">
    <source>
        <dbReference type="PROSITE" id="PS50059"/>
    </source>
</evidence>
<dbReference type="EC" id="5.2.1.8" evidence="6"/>
<proteinExistence type="inferred from homology"/>
<dbReference type="InParanoid" id="W0RCK2"/>
<keyword evidence="4 5" id="KW-0413">Isomerase</keyword>
<dbReference type="STRING" id="861299.J421_0513"/>
<evidence type="ECO:0000313" key="10">
    <source>
        <dbReference type="Proteomes" id="UP000019151"/>
    </source>
</evidence>
<evidence type="ECO:0000256" key="1">
    <source>
        <dbReference type="ARBA" id="ARBA00000971"/>
    </source>
</evidence>
<keyword evidence="3 5" id="KW-0697">Rotamase</keyword>
<comment type="similarity">
    <text evidence="2 6">Belongs to the FKBP-type PPIase family.</text>
</comment>
<dbReference type="HOGENOM" id="CLU_013615_7_2_0"/>
<evidence type="ECO:0000256" key="4">
    <source>
        <dbReference type="ARBA" id="ARBA00023235"/>
    </source>
</evidence>
<accession>W0RCK2</accession>
<dbReference type="Pfam" id="PF00254">
    <property type="entry name" value="FKBP_C"/>
    <property type="match status" value="1"/>
</dbReference>
<dbReference type="eggNOG" id="COG0545">
    <property type="taxonomic scope" value="Bacteria"/>
</dbReference>